<sequence length="566" mass="63227">MYIASIANDLKIHVWPSGQLVHTYKSSAQGCLKSISWSKDGSWLVLVPNKGAAEIISVRDNIKHLHFIQDIQQPTCAVFQNTTKRNIALGTTTGMVLIYDIKSRNIRKHFPRAPSTIFKVEYCAKDSFLAAACENGEILLYNSVTYNLSASYKLPNSKTVSALCCHPSRRNLIGAGSHEGIVGVWDIHTNKLICHNQAHAATVTDITFSPIRGDLIATIGYDRKLAFYDMSQKVSHVQTILEKSPTAVDFCPDGIGIAVALQDGTINAYDTRQLNEPLYSFKGHNTLIKQIIFQKKFFENNSVDYAFSNDSNDSPEEVSTPRAAETSRQSIDSIGHMFCGDVLPDIPEVQTEVFSDLDAGDSFIDAIGLNSNNATANSARDSLPSISEGIKKVSQILEDSTRPSSLSKSRPESITQFQDVQRRISDTILPNKVIFQSYNPLDTIKAQSTPKLTIDGKCPNIEISPTVPILAKENNLRVDASEHEKMIQTIVRQEIKTELQIFHQQIKYELMDVAAQMRRHMLDLHMSIIKEFVQMESALNKLKDMYNENAFGDDCLVKDNIAWRKH</sequence>
<dbReference type="EMBL" id="LJIG01022870">
    <property type="protein sequence ID" value="KRT78300.1"/>
    <property type="molecule type" value="Genomic_DNA"/>
</dbReference>
<comment type="caution">
    <text evidence="2">The sequence shown here is derived from an EMBL/GenBank/DDBJ whole genome shotgun (WGS) entry which is preliminary data.</text>
</comment>
<dbReference type="AlphaFoldDB" id="A0A0T6AT42"/>
<dbReference type="SUPFAM" id="SSF50978">
    <property type="entry name" value="WD40 repeat-like"/>
    <property type="match status" value="1"/>
</dbReference>
<keyword evidence="2" id="KW-0396">Initiation factor</keyword>
<reference evidence="2 3" key="1">
    <citation type="submission" date="2015-09" db="EMBL/GenBank/DDBJ databases">
        <title>Draft genome of the scarab beetle Oryctes borbonicus.</title>
        <authorList>
            <person name="Meyer J.M."/>
            <person name="Markov G.V."/>
            <person name="Baskaran P."/>
            <person name="Herrmann M."/>
            <person name="Sommer R.J."/>
            <person name="Roedelsperger C."/>
        </authorList>
    </citation>
    <scope>NUCLEOTIDE SEQUENCE [LARGE SCALE GENOMIC DNA]</scope>
    <source>
        <strain evidence="2">OB123</strain>
        <tissue evidence="2">Whole animal</tissue>
    </source>
</reference>
<evidence type="ECO:0000256" key="1">
    <source>
        <dbReference type="SAM" id="MobiDB-lite"/>
    </source>
</evidence>
<dbReference type="PANTHER" id="PTHR44414">
    <property type="entry name" value="PROTEIN NEDD1"/>
    <property type="match status" value="1"/>
</dbReference>
<dbReference type="GO" id="GO:0003743">
    <property type="term" value="F:translation initiation factor activity"/>
    <property type="evidence" value="ECO:0007669"/>
    <property type="project" value="UniProtKB-KW"/>
</dbReference>
<accession>A0A0T6AT42</accession>
<dbReference type="InterPro" id="IPR052818">
    <property type="entry name" value="NEDD1_Spindle_Assembly"/>
</dbReference>
<keyword evidence="2" id="KW-0648">Protein biosynthesis</keyword>
<dbReference type="GO" id="GO:0005737">
    <property type="term" value="C:cytoplasm"/>
    <property type="evidence" value="ECO:0007669"/>
    <property type="project" value="TreeGrafter"/>
</dbReference>
<dbReference type="GO" id="GO:0005813">
    <property type="term" value="C:centrosome"/>
    <property type="evidence" value="ECO:0007669"/>
    <property type="project" value="TreeGrafter"/>
</dbReference>
<evidence type="ECO:0000313" key="2">
    <source>
        <dbReference type="EMBL" id="KRT78300.1"/>
    </source>
</evidence>
<dbReference type="GO" id="GO:0007020">
    <property type="term" value="P:microtubule nucleation"/>
    <property type="evidence" value="ECO:0007669"/>
    <property type="project" value="TreeGrafter"/>
</dbReference>
<keyword evidence="3" id="KW-1185">Reference proteome</keyword>
<organism evidence="2 3">
    <name type="scientific">Oryctes borbonicus</name>
    <dbReference type="NCBI Taxonomy" id="1629725"/>
    <lineage>
        <taxon>Eukaryota</taxon>
        <taxon>Metazoa</taxon>
        <taxon>Ecdysozoa</taxon>
        <taxon>Arthropoda</taxon>
        <taxon>Hexapoda</taxon>
        <taxon>Insecta</taxon>
        <taxon>Pterygota</taxon>
        <taxon>Neoptera</taxon>
        <taxon>Endopterygota</taxon>
        <taxon>Coleoptera</taxon>
        <taxon>Polyphaga</taxon>
        <taxon>Scarabaeiformia</taxon>
        <taxon>Scarabaeidae</taxon>
        <taxon>Dynastinae</taxon>
        <taxon>Oryctes</taxon>
    </lineage>
</organism>
<dbReference type="PANTHER" id="PTHR44414:SF1">
    <property type="entry name" value="PROTEIN NEDD1"/>
    <property type="match status" value="1"/>
</dbReference>
<feature type="region of interest" description="Disordered" evidence="1">
    <location>
        <begin position="308"/>
        <end position="328"/>
    </location>
</feature>
<dbReference type="InterPro" id="IPR001680">
    <property type="entry name" value="WD40_rpt"/>
</dbReference>
<dbReference type="GO" id="GO:0036064">
    <property type="term" value="C:ciliary basal body"/>
    <property type="evidence" value="ECO:0007669"/>
    <property type="project" value="TreeGrafter"/>
</dbReference>
<dbReference type="GO" id="GO:0043015">
    <property type="term" value="F:gamma-tubulin binding"/>
    <property type="evidence" value="ECO:0007669"/>
    <property type="project" value="TreeGrafter"/>
</dbReference>
<dbReference type="GO" id="GO:0005814">
    <property type="term" value="C:centriole"/>
    <property type="evidence" value="ECO:0007669"/>
    <property type="project" value="TreeGrafter"/>
</dbReference>
<evidence type="ECO:0000313" key="3">
    <source>
        <dbReference type="Proteomes" id="UP000051574"/>
    </source>
</evidence>
<dbReference type="GO" id="GO:0000278">
    <property type="term" value="P:mitotic cell cycle"/>
    <property type="evidence" value="ECO:0007669"/>
    <property type="project" value="TreeGrafter"/>
</dbReference>
<dbReference type="SMART" id="SM00320">
    <property type="entry name" value="WD40"/>
    <property type="match status" value="5"/>
</dbReference>
<dbReference type="Gene3D" id="2.130.10.10">
    <property type="entry name" value="YVTN repeat-like/Quinoprotein amine dehydrogenase"/>
    <property type="match status" value="2"/>
</dbReference>
<protein>
    <submittedName>
        <fullName evidence="2">Translation initiation factor eIF2A</fullName>
    </submittedName>
</protein>
<dbReference type="InterPro" id="IPR036322">
    <property type="entry name" value="WD40_repeat_dom_sf"/>
</dbReference>
<dbReference type="Proteomes" id="UP000051574">
    <property type="component" value="Unassembled WGS sequence"/>
</dbReference>
<name>A0A0T6AT42_9SCAR</name>
<dbReference type="GO" id="GO:0000922">
    <property type="term" value="C:spindle pole"/>
    <property type="evidence" value="ECO:0007669"/>
    <property type="project" value="TreeGrafter"/>
</dbReference>
<dbReference type="OrthoDB" id="1602884at2759"/>
<gene>
    <name evidence="2" type="ORF">AMK59_6421</name>
</gene>
<proteinExistence type="predicted"/>
<dbReference type="InterPro" id="IPR015943">
    <property type="entry name" value="WD40/YVTN_repeat-like_dom_sf"/>
</dbReference>